<evidence type="ECO:0000256" key="1">
    <source>
        <dbReference type="ARBA" id="ARBA00000958"/>
    </source>
</evidence>
<dbReference type="InterPro" id="IPR043130">
    <property type="entry name" value="CDP-OH_PTrfase_TM_dom"/>
</dbReference>
<protein>
    <recommendedName>
        <fullName evidence="5">Phosphatidylcholine synthase</fullName>
        <ecNumber evidence="4">2.7.8.24</ecNumber>
    </recommendedName>
    <alternativeName>
        <fullName evidence="17">CDP-diglyceride-choline O-phosphatidyltransferase</fullName>
    </alternativeName>
</protein>
<keyword evidence="10 18" id="KW-0812">Transmembrane</keyword>
<feature type="transmembrane region" description="Helical" evidence="18">
    <location>
        <begin position="93"/>
        <end position="112"/>
    </location>
</feature>
<feature type="transmembrane region" description="Helical" evidence="18">
    <location>
        <begin position="224"/>
        <end position="245"/>
    </location>
</feature>
<evidence type="ECO:0000256" key="9">
    <source>
        <dbReference type="ARBA" id="ARBA00022679"/>
    </source>
</evidence>
<keyword evidence="8" id="KW-0997">Cell inner membrane</keyword>
<keyword evidence="16" id="KW-1208">Phospholipid metabolism</keyword>
<accession>A0AAW9SJJ9</accession>
<feature type="transmembrane region" description="Helical" evidence="18">
    <location>
        <begin position="199"/>
        <end position="218"/>
    </location>
</feature>
<reference evidence="19" key="1">
    <citation type="submission" date="2023-05" db="EMBL/GenBank/DDBJ databases">
        <authorList>
            <person name="Du J."/>
        </authorList>
    </citation>
    <scope>NUCLEOTIDE SEQUENCE</scope>
    <source>
        <strain evidence="19">UMB1064</strain>
    </source>
</reference>
<dbReference type="GO" id="GO:0008654">
    <property type="term" value="P:phospholipid biosynthetic process"/>
    <property type="evidence" value="ECO:0007669"/>
    <property type="project" value="UniProtKB-KW"/>
</dbReference>
<evidence type="ECO:0000256" key="8">
    <source>
        <dbReference type="ARBA" id="ARBA00022519"/>
    </source>
</evidence>
<dbReference type="GO" id="GO:0005886">
    <property type="term" value="C:plasma membrane"/>
    <property type="evidence" value="ECO:0007669"/>
    <property type="project" value="UniProtKB-SubCell"/>
</dbReference>
<dbReference type="Proteomes" id="UP001223646">
    <property type="component" value="Unassembled WGS sequence"/>
</dbReference>
<dbReference type="RefSeq" id="WP_053084346.1">
    <property type="nucleotide sequence ID" value="NZ_CP102778.1"/>
</dbReference>
<evidence type="ECO:0000313" key="19">
    <source>
        <dbReference type="EMBL" id="MEO3717362.1"/>
    </source>
</evidence>
<gene>
    <name evidence="19" type="ORF">QP460_007165</name>
</gene>
<evidence type="ECO:0000256" key="12">
    <source>
        <dbReference type="ARBA" id="ARBA00023098"/>
    </source>
</evidence>
<evidence type="ECO:0000256" key="16">
    <source>
        <dbReference type="ARBA" id="ARBA00023264"/>
    </source>
</evidence>
<evidence type="ECO:0000256" key="13">
    <source>
        <dbReference type="ARBA" id="ARBA00023136"/>
    </source>
</evidence>
<evidence type="ECO:0000256" key="4">
    <source>
        <dbReference type="ARBA" id="ARBA00013195"/>
    </source>
</evidence>
<evidence type="ECO:0000256" key="15">
    <source>
        <dbReference type="ARBA" id="ARBA00023211"/>
    </source>
</evidence>
<dbReference type="PIRSF" id="PIRSF000851">
    <property type="entry name" value="PcS"/>
    <property type="match status" value="1"/>
</dbReference>
<keyword evidence="15" id="KW-0464">Manganese</keyword>
<feature type="transmembrane region" description="Helical" evidence="18">
    <location>
        <begin position="24"/>
        <end position="48"/>
    </location>
</feature>
<sequence length="255" mass="27611">MNASTSSDIASSAAPQTFTRRQHAIAWAVHGFTLTGLVWATLAVVALLDGKPEWMWLWLGIALVVDGVDGNMARKHHIKEVVPWFNGAVVDNIVDYLTWTAIPAAFMVMYLPLGPRPLAIFLAIVVLVSSMFCYANEAAKSGDYYFVGFPAAWNIVAVLLWVWNAPMAVCIAAIVIFSTMTLVPLHYTHPFRVQRGKVGNIAATFVWIVTTGLLIAIVTKAASLSLTVSHAMVAVNVAAGAWLIVGGVRRSFTGR</sequence>
<proteinExistence type="predicted"/>
<dbReference type="EMBL" id="JASOOY020000027">
    <property type="protein sequence ID" value="MEO3717362.1"/>
    <property type="molecule type" value="Genomic_DNA"/>
</dbReference>
<dbReference type="InterPro" id="IPR026027">
    <property type="entry name" value="PcS"/>
</dbReference>
<evidence type="ECO:0000256" key="6">
    <source>
        <dbReference type="ARBA" id="ARBA00022475"/>
    </source>
</evidence>
<keyword evidence="9" id="KW-0808">Transferase</keyword>
<keyword evidence="12" id="KW-0443">Lipid metabolism</keyword>
<organism evidence="19 20">
    <name type="scientific">Corynebacterium amycolatum</name>
    <dbReference type="NCBI Taxonomy" id="43765"/>
    <lineage>
        <taxon>Bacteria</taxon>
        <taxon>Bacillati</taxon>
        <taxon>Actinomycetota</taxon>
        <taxon>Actinomycetes</taxon>
        <taxon>Mycobacteriales</taxon>
        <taxon>Corynebacteriaceae</taxon>
        <taxon>Corynebacterium</taxon>
    </lineage>
</organism>
<dbReference type="GO" id="GO:0050520">
    <property type="term" value="F:phosphatidylcholine synthase activity"/>
    <property type="evidence" value="ECO:0007669"/>
    <property type="project" value="UniProtKB-EC"/>
</dbReference>
<keyword evidence="6" id="KW-1003">Cell membrane</keyword>
<dbReference type="EC" id="2.7.8.24" evidence="4"/>
<reference evidence="19" key="2">
    <citation type="submission" date="2024-05" db="EMBL/GenBank/DDBJ databases">
        <authorList>
            <person name="Wolfe A."/>
        </authorList>
    </citation>
    <scope>NUCLEOTIDE SEQUENCE</scope>
    <source>
        <strain evidence="19">UMB1064</strain>
    </source>
</reference>
<comment type="cofactor">
    <cofactor evidence="2">
        <name>Mn(2+)</name>
        <dbReference type="ChEBI" id="CHEBI:29035"/>
    </cofactor>
</comment>
<name>A0AAW9SJJ9_CORAY</name>
<evidence type="ECO:0000256" key="18">
    <source>
        <dbReference type="SAM" id="Phobius"/>
    </source>
</evidence>
<keyword evidence="13 18" id="KW-0472">Membrane</keyword>
<evidence type="ECO:0000256" key="11">
    <source>
        <dbReference type="ARBA" id="ARBA00022989"/>
    </source>
</evidence>
<comment type="caution">
    <text evidence="19">The sequence shown here is derived from an EMBL/GenBank/DDBJ whole genome shotgun (WGS) entry which is preliminary data.</text>
</comment>
<keyword evidence="14" id="KW-0594">Phospholipid biosynthesis</keyword>
<dbReference type="Gene3D" id="1.20.120.1760">
    <property type="match status" value="1"/>
</dbReference>
<evidence type="ECO:0000256" key="5">
    <source>
        <dbReference type="ARBA" id="ARBA00015623"/>
    </source>
</evidence>
<keyword evidence="11 18" id="KW-1133">Transmembrane helix</keyword>
<evidence type="ECO:0000256" key="14">
    <source>
        <dbReference type="ARBA" id="ARBA00023209"/>
    </source>
</evidence>
<comment type="subcellular location">
    <subcellularLocation>
        <location evidence="3">Cell inner membrane</location>
        <topology evidence="3">Multi-pass membrane protein</topology>
    </subcellularLocation>
</comment>
<evidence type="ECO:0000313" key="20">
    <source>
        <dbReference type="Proteomes" id="UP001223646"/>
    </source>
</evidence>
<evidence type="ECO:0000256" key="10">
    <source>
        <dbReference type="ARBA" id="ARBA00022692"/>
    </source>
</evidence>
<evidence type="ECO:0000256" key="3">
    <source>
        <dbReference type="ARBA" id="ARBA00004429"/>
    </source>
</evidence>
<feature type="transmembrane region" description="Helical" evidence="18">
    <location>
        <begin position="118"/>
        <end position="135"/>
    </location>
</feature>
<comment type="catalytic activity">
    <reaction evidence="1">
        <text>a CDP-1,2-diacyl-sn-glycerol + choline = a 1,2-diacyl-sn-glycero-3-phosphocholine + CMP + H(+)</text>
        <dbReference type="Rhea" id="RHEA:14597"/>
        <dbReference type="ChEBI" id="CHEBI:15354"/>
        <dbReference type="ChEBI" id="CHEBI:15378"/>
        <dbReference type="ChEBI" id="CHEBI:57643"/>
        <dbReference type="ChEBI" id="CHEBI:58332"/>
        <dbReference type="ChEBI" id="CHEBI:60377"/>
        <dbReference type="EC" id="2.7.8.24"/>
    </reaction>
</comment>
<evidence type="ECO:0000256" key="2">
    <source>
        <dbReference type="ARBA" id="ARBA00001936"/>
    </source>
</evidence>
<evidence type="ECO:0000256" key="17">
    <source>
        <dbReference type="ARBA" id="ARBA00033321"/>
    </source>
</evidence>
<keyword evidence="7" id="KW-0444">Lipid biosynthesis</keyword>
<evidence type="ECO:0000256" key="7">
    <source>
        <dbReference type="ARBA" id="ARBA00022516"/>
    </source>
</evidence>
<dbReference type="AlphaFoldDB" id="A0AAW9SJJ9"/>